<evidence type="ECO:0000256" key="6">
    <source>
        <dbReference type="ARBA" id="ARBA00022792"/>
    </source>
</evidence>
<feature type="transmembrane region" description="Helical" evidence="12">
    <location>
        <begin position="7"/>
        <end position="24"/>
    </location>
</feature>
<name>A0A0A8L8T5_9SACH</name>
<evidence type="ECO:0000256" key="4">
    <source>
        <dbReference type="ARBA" id="ARBA00018170"/>
    </source>
</evidence>
<keyword evidence="6 12" id="KW-0999">Mitochondrion inner membrane</keyword>
<comment type="similarity">
    <text evidence="3 12">Belongs to the MICOS complex subunit Mic12 family.</text>
</comment>
<sequence length="94" mass="11046">MSKLLKLTGFTTLSTLVGVSYYYYVIDKPLYQQTAIHKTNLQVEKIIDNKAEFKHEHMTLDPHTVVQRPFAETVKDIWNKEVRGTVNWLYSWGK</sequence>
<dbReference type="GO" id="GO:0061617">
    <property type="term" value="C:MICOS complex"/>
    <property type="evidence" value="ECO:0007669"/>
    <property type="project" value="UniProtKB-UniRule"/>
</dbReference>
<dbReference type="OrthoDB" id="4037694at2759"/>
<dbReference type="AlphaFoldDB" id="A0A0A8L8T5"/>
<reference evidence="13 14" key="1">
    <citation type="submission" date="2014-03" db="EMBL/GenBank/DDBJ databases">
        <title>The genome of Kluyveromyces dobzhanskii.</title>
        <authorList>
            <person name="Nystedt B."/>
            <person name="Astrom S."/>
        </authorList>
    </citation>
    <scope>NUCLEOTIDE SEQUENCE [LARGE SCALE GENOMIC DNA]</scope>
    <source>
        <strain evidence="13 14">CBS 2104</strain>
    </source>
</reference>
<proteinExistence type="inferred from homology"/>
<accession>A0A0A8L8T5</accession>
<evidence type="ECO:0000313" key="14">
    <source>
        <dbReference type="Proteomes" id="UP000031516"/>
    </source>
</evidence>
<evidence type="ECO:0000256" key="9">
    <source>
        <dbReference type="ARBA" id="ARBA00023136"/>
    </source>
</evidence>
<evidence type="ECO:0000256" key="5">
    <source>
        <dbReference type="ARBA" id="ARBA00022692"/>
    </source>
</evidence>
<organism evidence="13 14">
    <name type="scientific">Kluyveromyces dobzhanskii CBS 2104</name>
    <dbReference type="NCBI Taxonomy" id="1427455"/>
    <lineage>
        <taxon>Eukaryota</taxon>
        <taxon>Fungi</taxon>
        <taxon>Dikarya</taxon>
        <taxon>Ascomycota</taxon>
        <taxon>Saccharomycotina</taxon>
        <taxon>Saccharomycetes</taxon>
        <taxon>Saccharomycetales</taxon>
        <taxon>Saccharomycetaceae</taxon>
        <taxon>Kluyveromyces</taxon>
    </lineage>
</organism>
<evidence type="ECO:0000256" key="10">
    <source>
        <dbReference type="ARBA" id="ARBA00032159"/>
    </source>
</evidence>
<evidence type="ECO:0000256" key="2">
    <source>
        <dbReference type="ARBA" id="ARBA00004434"/>
    </source>
</evidence>
<evidence type="ECO:0000313" key="13">
    <source>
        <dbReference type="EMBL" id="CDO95299.1"/>
    </source>
</evidence>
<evidence type="ECO:0000256" key="12">
    <source>
        <dbReference type="RuleBase" id="RU363010"/>
    </source>
</evidence>
<dbReference type="InterPro" id="IPR031463">
    <property type="entry name" value="Mic12"/>
</dbReference>
<evidence type="ECO:0000256" key="7">
    <source>
        <dbReference type="ARBA" id="ARBA00022989"/>
    </source>
</evidence>
<keyword evidence="8 12" id="KW-0496">Mitochondrion</keyword>
<evidence type="ECO:0000256" key="3">
    <source>
        <dbReference type="ARBA" id="ARBA00009188"/>
    </source>
</evidence>
<evidence type="ECO:0000256" key="1">
    <source>
        <dbReference type="ARBA" id="ARBA00002689"/>
    </source>
</evidence>
<keyword evidence="5 12" id="KW-0812">Transmembrane</keyword>
<dbReference type="EMBL" id="CCBQ010000044">
    <property type="protein sequence ID" value="CDO95299.1"/>
    <property type="molecule type" value="Genomic_DNA"/>
</dbReference>
<keyword evidence="7 12" id="KW-1133">Transmembrane helix</keyword>
<dbReference type="Proteomes" id="UP000031516">
    <property type="component" value="Unassembled WGS sequence"/>
</dbReference>
<protein>
    <recommendedName>
        <fullName evidence="4 12">MICOS complex subunit MIC12</fullName>
    </recommendedName>
    <alternativeName>
        <fullName evidence="11 12">Altered inheritance of mitochondria protein 5, mitochondrial</fullName>
    </alternativeName>
    <alternativeName>
        <fullName evidence="10 12">Found in mitochondrial proteome protein 51</fullName>
    </alternativeName>
</protein>
<comment type="subunit">
    <text evidence="12">Component of the mitochondrial contact site and cristae organizing system (MICOS) complex.</text>
</comment>
<evidence type="ECO:0000256" key="8">
    <source>
        <dbReference type="ARBA" id="ARBA00023128"/>
    </source>
</evidence>
<dbReference type="Pfam" id="PF17050">
    <property type="entry name" value="AIM5"/>
    <property type="match status" value="1"/>
</dbReference>
<evidence type="ECO:0000256" key="11">
    <source>
        <dbReference type="ARBA" id="ARBA00032985"/>
    </source>
</evidence>
<comment type="caution">
    <text evidence="13">The sequence shown here is derived from an EMBL/GenBank/DDBJ whole genome shotgun (WGS) entry which is preliminary data.</text>
</comment>
<dbReference type="GO" id="GO:0042407">
    <property type="term" value="P:cristae formation"/>
    <property type="evidence" value="ECO:0007669"/>
    <property type="project" value="InterPro"/>
</dbReference>
<dbReference type="GO" id="GO:0044284">
    <property type="term" value="C:mitochondrial crista junction"/>
    <property type="evidence" value="ECO:0007669"/>
    <property type="project" value="InterPro"/>
</dbReference>
<keyword evidence="9 12" id="KW-0472">Membrane</keyword>
<gene>
    <name evidence="13" type="ORF">KLDO_g3545B</name>
</gene>
<comment type="function">
    <text evidence="1 12">Component of the MICOS complex, a large protein complex of the mitochondrial inner membrane that plays crucial roles in the maintenance of crista junctions, inner membrane architecture, and formation of contact sites to the outer membrane.</text>
</comment>
<comment type="subcellular location">
    <subcellularLocation>
        <location evidence="2 12">Mitochondrion inner membrane</location>
        <topology evidence="2 12">Single-pass membrane protein</topology>
    </subcellularLocation>
</comment>
<keyword evidence="14" id="KW-1185">Reference proteome</keyword>